<accession>A0A8J2LU25</accession>
<proteinExistence type="predicted"/>
<reference evidence="1" key="1">
    <citation type="submission" date="2021-06" db="EMBL/GenBank/DDBJ databases">
        <authorList>
            <person name="Hodson N. C."/>
            <person name="Mongue J. A."/>
            <person name="Jaron S. K."/>
        </authorList>
    </citation>
    <scope>NUCLEOTIDE SEQUENCE</scope>
</reference>
<evidence type="ECO:0000313" key="2">
    <source>
        <dbReference type="Proteomes" id="UP000708208"/>
    </source>
</evidence>
<feature type="non-terminal residue" evidence="1">
    <location>
        <position position="1"/>
    </location>
</feature>
<organism evidence="1 2">
    <name type="scientific">Allacma fusca</name>
    <dbReference type="NCBI Taxonomy" id="39272"/>
    <lineage>
        <taxon>Eukaryota</taxon>
        <taxon>Metazoa</taxon>
        <taxon>Ecdysozoa</taxon>
        <taxon>Arthropoda</taxon>
        <taxon>Hexapoda</taxon>
        <taxon>Collembola</taxon>
        <taxon>Symphypleona</taxon>
        <taxon>Sminthuridae</taxon>
        <taxon>Allacma</taxon>
    </lineage>
</organism>
<comment type="caution">
    <text evidence="1">The sequence shown here is derived from an EMBL/GenBank/DDBJ whole genome shotgun (WGS) entry which is preliminary data.</text>
</comment>
<gene>
    <name evidence="1" type="ORF">AFUS01_LOCUS38001</name>
</gene>
<evidence type="ECO:0000313" key="1">
    <source>
        <dbReference type="EMBL" id="CAG7828050.1"/>
    </source>
</evidence>
<dbReference type="AlphaFoldDB" id="A0A8J2LU25"/>
<sequence>RNLNVLTFKILDSRTFSCPHKFCDGQRPTTFFLAKYFIGL</sequence>
<name>A0A8J2LU25_9HEXA</name>
<dbReference type="EMBL" id="CAJVCH010545951">
    <property type="protein sequence ID" value="CAG7828050.1"/>
    <property type="molecule type" value="Genomic_DNA"/>
</dbReference>
<keyword evidence="2" id="KW-1185">Reference proteome</keyword>
<dbReference type="Proteomes" id="UP000708208">
    <property type="component" value="Unassembled WGS sequence"/>
</dbReference>
<protein>
    <submittedName>
        <fullName evidence="1">Uncharacterized protein</fullName>
    </submittedName>
</protein>